<dbReference type="PROSITE" id="PS51257">
    <property type="entry name" value="PROKAR_LIPOPROTEIN"/>
    <property type="match status" value="1"/>
</dbReference>
<comment type="function">
    <text evidence="11">Type II interferon produced by immune cells such as T-cells and NK cells that plays crucial roles in antimicrobial, antiviral, and antitumor responses by activating effector immune cells and enhancing antigen presentation. Primarily signals through the JAK-STAT pathway after interaction with its receptor IFNGR1 to affect gene regulation. Upon IFNG binding, IFNGR1 intracellular domain opens out to allow association of downstream signaling components JAK2, JAK1 and STAT1, leading to STAT1 activation, nuclear translocation and transcription of IFNG-regulated genes. Many of the induced genes are transcription factors such as IRF1 that are able to further drive regulation of a next wave of transcription. Plays a role in class I antigen presentation pathway by inducing a replacement of catalytic proteasome subunits with immunoproteasome subunits. In turn, increases the quantity, quality, and repertoire of peptides for class I MHC loading. Increases the efficiency of peptide generation also by inducing the expression of activator PA28 that associates with the proteasome and alters its proteolytic cleavage preference. Up-regulates as well MHC II complexes on the cell surface by promoting expression of several key molecules such as cathepsins B/CTSB, H/CTSH, and L/CTSL. Participates in the regulation of hematopoietic stem cells during development and under homeostatic conditions by affecting their development, quiescence, and differentiation.</text>
</comment>
<evidence type="ECO:0000256" key="6">
    <source>
        <dbReference type="ARBA" id="ARBA00022604"/>
    </source>
</evidence>
<gene>
    <name evidence="14" type="ORF">HJG59_006630</name>
</gene>
<comment type="similarity">
    <text evidence="2 11">Belongs to the type II (or gamma) interferon family.</text>
</comment>
<evidence type="ECO:0000256" key="7">
    <source>
        <dbReference type="ARBA" id="ARBA00023118"/>
    </source>
</evidence>
<dbReference type="FunCoup" id="A0A7J8FXM7">
    <property type="interactions" value="258"/>
</dbReference>
<feature type="signal peptide" evidence="13">
    <location>
        <begin position="1"/>
        <end position="22"/>
    </location>
</feature>
<dbReference type="GO" id="GO:0001774">
    <property type="term" value="P:microglial cell activation"/>
    <property type="evidence" value="ECO:0007669"/>
    <property type="project" value="UniProtKB-ARBA"/>
</dbReference>
<dbReference type="PANTHER" id="PTHR11419">
    <property type="entry name" value="INTERFERON GAMMA"/>
    <property type="match status" value="1"/>
</dbReference>
<dbReference type="GO" id="GO:0060333">
    <property type="term" value="P:type II interferon-mediated signaling pathway"/>
    <property type="evidence" value="ECO:0007669"/>
    <property type="project" value="UniProtKB-ARBA"/>
</dbReference>
<evidence type="ECO:0000256" key="8">
    <source>
        <dbReference type="ARBA" id="ARBA00023180"/>
    </source>
</evidence>
<comment type="caution">
    <text evidence="14">The sequence shown here is derived from an EMBL/GenBank/DDBJ whole genome shotgun (WGS) entry which is preliminary data.</text>
</comment>
<dbReference type="GO" id="GO:0002250">
    <property type="term" value="P:adaptive immune response"/>
    <property type="evidence" value="ECO:0007669"/>
    <property type="project" value="TreeGrafter"/>
</dbReference>
<dbReference type="GO" id="GO:0045785">
    <property type="term" value="P:positive regulation of cell adhesion"/>
    <property type="evidence" value="ECO:0007669"/>
    <property type="project" value="UniProtKB-ARBA"/>
</dbReference>
<dbReference type="InterPro" id="IPR009079">
    <property type="entry name" value="4_helix_cytokine-like_core"/>
</dbReference>
<dbReference type="Gene3D" id="1.20.1250.10">
    <property type="match status" value="1"/>
</dbReference>
<keyword evidence="4 11" id="KW-0202">Cytokine</keyword>
<comment type="subcellular location">
    <subcellularLocation>
        <location evidence="1 11">Secreted</location>
    </subcellularLocation>
</comment>
<organism evidence="14 15">
    <name type="scientific">Molossus molossus</name>
    <name type="common">Pallas' mastiff bat</name>
    <name type="synonym">Vespertilio molossus</name>
    <dbReference type="NCBI Taxonomy" id="27622"/>
    <lineage>
        <taxon>Eukaryota</taxon>
        <taxon>Metazoa</taxon>
        <taxon>Chordata</taxon>
        <taxon>Craniata</taxon>
        <taxon>Vertebrata</taxon>
        <taxon>Euteleostomi</taxon>
        <taxon>Mammalia</taxon>
        <taxon>Eutheria</taxon>
        <taxon>Laurasiatheria</taxon>
        <taxon>Chiroptera</taxon>
        <taxon>Yangochiroptera</taxon>
        <taxon>Molossidae</taxon>
        <taxon>Molossus</taxon>
    </lineage>
</organism>
<feature type="region of interest" description="Disordered" evidence="12">
    <location>
        <begin position="146"/>
        <end position="165"/>
    </location>
</feature>
<evidence type="ECO:0000256" key="11">
    <source>
        <dbReference type="PIRNR" id="PIRNR001936"/>
    </source>
</evidence>
<keyword evidence="9" id="KW-0873">Pyrrolidone carboxylic acid</keyword>
<reference evidence="14 15" key="1">
    <citation type="journal article" date="2020" name="Nature">
        <title>Six reference-quality genomes reveal evolution of bat adaptations.</title>
        <authorList>
            <person name="Jebb D."/>
            <person name="Huang Z."/>
            <person name="Pippel M."/>
            <person name="Hughes G.M."/>
            <person name="Lavrichenko K."/>
            <person name="Devanna P."/>
            <person name="Winkler S."/>
            <person name="Jermiin L.S."/>
            <person name="Skirmuntt E.C."/>
            <person name="Katzourakis A."/>
            <person name="Burkitt-Gray L."/>
            <person name="Ray D.A."/>
            <person name="Sullivan K.A.M."/>
            <person name="Roscito J.G."/>
            <person name="Kirilenko B.M."/>
            <person name="Davalos L.M."/>
            <person name="Corthals A.P."/>
            <person name="Power M.L."/>
            <person name="Jones G."/>
            <person name="Ransome R.D."/>
            <person name="Dechmann D.K.N."/>
            <person name="Locatelli A.G."/>
            <person name="Puechmaille S.J."/>
            <person name="Fedrigo O."/>
            <person name="Jarvis E.D."/>
            <person name="Hiller M."/>
            <person name="Vernes S.C."/>
            <person name="Myers E.W."/>
            <person name="Teeling E.C."/>
        </authorList>
    </citation>
    <scope>NUCLEOTIDE SEQUENCE [LARGE SCALE GENOMIC DNA]</scope>
    <source>
        <strain evidence="14">MMolMol1</strain>
        <tissue evidence="14">Muscle</tissue>
    </source>
</reference>
<keyword evidence="6 11" id="KW-0341">Growth regulation</keyword>
<evidence type="ECO:0000256" key="3">
    <source>
        <dbReference type="ARBA" id="ARBA00016945"/>
    </source>
</evidence>
<evidence type="ECO:0000256" key="9">
    <source>
        <dbReference type="ARBA" id="ARBA00023283"/>
    </source>
</evidence>
<dbReference type="AlphaFoldDB" id="A0A7J8FXM7"/>
<comment type="subunit">
    <text evidence="10">Homodimer. Interacts with IFNGR1 (via extracellular domain); this interaction promotes IFNGR1 dimerization.</text>
</comment>
<dbReference type="GO" id="GO:0006959">
    <property type="term" value="P:humoral immune response"/>
    <property type="evidence" value="ECO:0007669"/>
    <property type="project" value="TreeGrafter"/>
</dbReference>
<accession>A0A7J8FXM7</accession>
<feature type="chain" id="PRO_5029635951" description="Interferon gamma" evidence="13">
    <location>
        <begin position="23"/>
        <end position="165"/>
    </location>
</feature>
<keyword evidence="15" id="KW-1185">Reference proteome</keyword>
<dbReference type="FunFam" id="1.20.1250.10:FF:000007">
    <property type="entry name" value="Interferon gamma"/>
    <property type="match status" value="1"/>
</dbReference>
<dbReference type="Pfam" id="PF00714">
    <property type="entry name" value="IFN-gamma"/>
    <property type="match status" value="1"/>
</dbReference>
<dbReference type="GO" id="GO:0051607">
    <property type="term" value="P:defense response to virus"/>
    <property type="evidence" value="ECO:0007669"/>
    <property type="project" value="UniProtKB-KW"/>
</dbReference>
<dbReference type="InParanoid" id="A0A7J8FXM7"/>
<dbReference type="OrthoDB" id="9937106at2759"/>
<name>A0A7J8FXM7_MOLMO</name>
<evidence type="ECO:0000256" key="5">
    <source>
        <dbReference type="ARBA" id="ARBA00022525"/>
    </source>
</evidence>
<evidence type="ECO:0000313" key="14">
    <source>
        <dbReference type="EMBL" id="KAF6452543.1"/>
    </source>
</evidence>
<dbReference type="InterPro" id="IPR002069">
    <property type="entry name" value="Interferon_gamma"/>
</dbReference>
<dbReference type="Proteomes" id="UP000550707">
    <property type="component" value="Unassembled WGS sequence"/>
</dbReference>
<keyword evidence="5 11" id="KW-0964">Secreted</keyword>
<evidence type="ECO:0000256" key="10">
    <source>
        <dbReference type="ARBA" id="ARBA00024373"/>
    </source>
</evidence>
<dbReference type="PANTHER" id="PTHR11419:SF0">
    <property type="entry name" value="INTERFERON GAMMA"/>
    <property type="match status" value="1"/>
</dbReference>
<evidence type="ECO:0000256" key="12">
    <source>
        <dbReference type="SAM" id="MobiDB-lite"/>
    </source>
</evidence>
<dbReference type="GO" id="GO:0005125">
    <property type="term" value="F:cytokine activity"/>
    <property type="evidence" value="ECO:0007669"/>
    <property type="project" value="UniProtKB-KW"/>
</dbReference>
<dbReference type="GO" id="GO:0005133">
    <property type="term" value="F:type II interferon receptor binding"/>
    <property type="evidence" value="ECO:0007669"/>
    <property type="project" value="InterPro"/>
</dbReference>
<protein>
    <recommendedName>
        <fullName evidence="3 11">Interferon gamma</fullName>
        <shortName evidence="11">IFN-gamma</shortName>
    </recommendedName>
</protein>
<evidence type="ECO:0000313" key="15">
    <source>
        <dbReference type="Proteomes" id="UP000550707"/>
    </source>
</evidence>
<dbReference type="GO" id="GO:0005615">
    <property type="term" value="C:extracellular space"/>
    <property type="evidence" value="ECO:0007669"/>
    <property type="project" value="UniProtKB-KW"/>
</dbReference>
<sequence>MNYTRYILAFQLCVILGSSCYCQFTISSEIEKLRNYFNASRTDIGDNGTLFLDILNNWKGENDIKIIQSQIVSFYFKLFENFKGNENIQSSMEVIKEELRVNFFNSSNDKLKDFNKLIQISVNDQSVQRRAIFELNQVIHVLSQKPSSRKRKRSQNVFRGWRASK</sequence>
<dbReference type="EMBL" id="JACASF010000010">
    <property type="protein sequence ID" value="KAF6452543.1"/>
    <property type="molecule type" value="Genomic_DNA"/>
</dbReference>
<evidence type="ECO:0000256" key="4">
    <source>
        <dbReference type="ARBA" id="ARBA00022514"/>
    </source>
</evidence>
<evidence type="ECO:0000256" key="1">
    <source>
        <dbReference type="ARBA" id="ARBA00004613"/>
    </source>
</evidence>
<keyword evidence="13" id="KW-0732">Signal</keyword>
<proteinExistence type="inferred from homology"/>
<keyword evidence="8" id="KW-0325">Glycoprotein</keyword>
<evidence type="ECO:0000256" key="2">
    <source>
        <dbReference type="ARBA" id="ARBA00007566"/>
    </source>
</evidence>
<evidence type="ECO:0000256" key="13">
    <source>
        <dbReference type="SAM" id="SignalP"/>
    </source>
</evidence>
<keyword evidence="7 11" id="KW-0051">Antiviral defense</keyword>
<dbReference type="PIRSF" id="PIRSF001936">
    <property type="entry name" value="IFN-gamma"/>
    <property type="match status" value="1"/>
</dbReference>
<dbReference type="SUPFAM" id="SSF47266">
    <property type="entry name" value="4-helical cytokines"/>
    <property type="match status" value="1"/>
</dbReference>